<feature type="active site" description="Proton acceptor" evidence="4">
    <location>
        <position position="76"/>
    </location>
</feature>
<gene>
    <name evidence="5" type="ORF">OH136_13715</name>
</gene>
<comment type="subcellular location">
    <subcellularLocation>
        <location evidence="4">Cytoplasm</location>
    </subcellularLocation>
</comment>
<accession>A0AAE3LSI9</accession>
<dbReference type="SUPFAM" id="SSF52972">
    <property type="entry name" value="ITPase-like"/>
    <property type="match status" value="1"/>
</dbReference>
<dbReference type="InterPro" id="IPR029001">
    <property type="entry name" value="ITPase-like_fam"/>
</dbReference>
<comment type="caution">
    <text evidence="5">The sequence shown here is derived from an EMBL/GenBank/DDBJ whole genome shotgun (WGS) entry which is preliminary data.</text>
</comment>
<dbReference type="InterPro" id="IPR003697">
    <property type="entry name" value="Maf-like"/>
</dbReference>
<dbReference type="RefSeq" id="WP_263954540.1">
    <property type="nucleotide sequence ID" value="NZ_JAOYFC010000003.1"/>
</dbReference>
<dbReference type="EC" id="3.6.1.9" evidence="4"/>
<dbReference type="Gene3D" id="3.90.950.10">
    <property type="match status" value="1"/>
</dbReference>
<dbReference type="GO" id="GO:0009117">
    <property type="term" value="P:nucleotide metabolic process"/>
    <property type="evidence" value="ECO:0007669"/>
    <property type="project" value="UniProtKB-KW"/>
</dbReference>
<comment type="caution">
    <text evidence="4">Lacks conserved residue(s) required for the propagation of feature annotation.</text>
</comment>
<sequence>MPSDIILASGSSIRCDMLQNAEVPFSVDAPNIDESTIKEALSARKEGAEAIALALATEKALAISRKQTSACVIGCDQTLEFEGALLSKATSKEQQLAQLVRLQGKPHFLHSAVVVCEDGKPVWHHVSSVRLEMRTCSHSYLRDYVERNWQQIRHCVGGYQLEKEGVRLFSRIEGDYFTVLGLPLLELLSYLASQGKLST</sequence>
<dbReference type="CDD" id="cd00555">
    <property type="entry name" value="Maf"/>
    <property type="match status" value="1"/>
</dbReference>
<dbReference type="AlphaFoldDB" id="A0AAE3LSI9"/>
<evidence type="ECO:0000256" key="2">
    <source>
        <dbReference type="ARBA" id="ARBA00022801"/>
    </source>
</evidence>
<reference evidence="5" key="1">
    <citation type="submission" date="2022-10" db="EMBL/GenBank/DDBJ databases">
        <authorList>
            <person name="Yue Y."/>
        </authorList>
    </citation>
    <scope>NUCLEOTIDE SEQUENCE</scope>
    <source>
        <strain evidence="5">Z654</strain>
    </source>
</reference>
<evidence type="ECO:0000256" key="3">
    <source>
        <dbReference type="ARBA" id="ARBA00023080"/>
    </source>
</evidence>
<dbReference type="PANTHER" id="PTHR43213">
    <property type="entry name" value="BIFUNCTIONAL DTTP/UTP PYROPHOSPHATASE/METHYLTRANSFERASE PROTEIN-RELATED"/>
    <property type="match status" value="1"/>
</dbReference>
<dbReference type="PANTHER" id="PTHR43213:SF5">
    <property type="entry name" value="BIFUNCTIONAL DTTP_UTP PYROPHOSPHATASE_METHYLTRANSFERASE PROTEIN-RELATED"/>
    <property type="match status" value="1"/>
</dbReference>
<evidence type="ECO:0000313" key="6">
    <source>
        <dbReference type="Proteomes" id="UP001208041"/>
    </source>
</evidence>
<evidence type="ECO:0000256" key="4">
    <source>
        <dbReference type="HAMAP-Rule" id="MF_00528"/>
    </source>
</evidence>
<keyword evidence="3 4" id="KW-0546">Nucleotide metabolism</keyword>
<comment type="catalytic activity">
    <reaction evidence="4">
        <text>a ribonucleoside 5'-triphosphate + H2O = a ribonucleoside 5'-phosphate + diphosphate + H(+)</text>
        <dbReference type="Rhea" id="RHEA:23996"/>
        <dbReference type="ChEBI" id="CHEBI:15377"/>
        <dbReference type="ChEBI" id="CHEBI:15378"/>
        <dbReference type="ChEBI" id="CHEBI:33019"/>
        <dbReference type="ChEBI" id="CHEBI:58043"/>
        <dbReference type="ChEBI" id="CHEBI:61557"/>
        <dbReference type="EC" id="3.6.1.9"/>
    </reaction>
</comment>
<dbReference type="HAMAP" id="MF_00528">
    <property type="entry name" value="Maf"/>
    <property type="match status" value="1"/>
</dbReference>
<dbReference type="Pfam" id="PF02545">
    <property type="entry name" value="Maf"/>
    <property type="match status" value="1"/>
</dbReference>
<dbReference type="Proteomes" id="UP001208041">
    <property type="component" value="Unassembled WGS sequence"/>
</dbReference>
<proteinExistence type="inferred from homology"/>
<dbReference type="EMBL" id="JAOYFC010000003">
    <property type="protein sequence ID" value="MCV6825614.1"/>
    <property type="molecule type" value="Genomic_DNA"/>
</dbReference>
<evidence type="ECO:0000313" key="5">
    <source>
        <dbReference type="EMBL" id="MCV6825614.1"/>
    </source>
</evidence>
<keyword evidence="6" id="KW-1185">Reference proteome</keyword>
<name>A0AAE3LSI9_9RHOB</name>
<keyword evidence="2 4" id="KW-0378">Hydrolase</keyword>
<dbReference type="GO" id="GO:0005737">
    <property type="term" value="C:cytoplasm"/>
    <property type="evidence" value="ECO:0007669"/>
    <property type="project" value="UniProtKB-SubCell"/>
</dbReference>
<keyword evidence="4" id="KW-0963">Cytoplasm</keyword>
<dbReference type="GO" id="GO:0047429">
    <property type="term" value="F:nucleoside triphosphate diphosphatase activity"/>
    <property type="evidence" value="ECO:0007669"/>
    <property type="project" value="UniProtKB-EC"/>
</dbReference>
<protein>
    <recommendedName>
        <fullName evidence="4">Nucleoside triphosphate pyrophosphatase</fullName>
        <ecNumber evidence="4">3.6.1.9</ecNumber>
    </recommendedName>
    <alternativeName>
        <fullName evidence="4">Nucleotide pyrophosphatase</fullName>
        <shortName evidence="4">Nucleotide PPase</shortName>
    </alternativeName>
</protein>
<comment type="cofactor">
    <cofactor evidence="1 4">
        <name>a divalent metal cation</name>
        <dbReference type="ChEBI" id="CHEBI:60240"/>
    </cofactor>
</comment>
<organism evidence="5 6">
    <name type="scientific">Halocynthiibacter halioticoli</name>
    <dbReference type="NCBI Taxonomy" id="2986804"/>
    <lineage>
        <taxon>Bacteria</taxon>
        <taxon>Pseudomonadati</taxon>
        <taxon>Pseudomonadota</taxon>
        <taxon>Alphaproteobacteria</taxon>
        <taxon>Rhodobacterales</taxon>
        <taxon>Paracoccaceae</taxon>
        <taxon>Halocynthiibacter</taxon>
    </lineage>
</organism>
<comment type="catalytic activity">
    <reaction evidence="4">
        <text>a 2'-deoxyribonucleoside 5'-triphosphate + H2O = a 2'-deoxyribonucleoside 5'-phosphate + diphosphate + H(+)</text>
        <dbReference type="Rhea" id="RHEA:44644"/>
        <dbReference type="ChEBI" id="CHEBI:15377"/>
        <dbReference type="ChEBI" id="CHEBI:15378"/>
        <dbReference type="ChEBI" id="CHEBI:33019"/>
        <dbReference type="ChEBI" id="CHEBI:61560"/>
        <dbReference type="ChEBI" id="CHEBI:65317"/>
        <dbReference type="EC" id="3.6.1.9"/>
    </reaction>
</comment>
<comment type="similarity">
    <text evidence="4">Belongs to the Maf family.</text>
</comment>
<dbReference type="PIRSF" id="PIRSF006305">
    <property type="entry name" value="Maf"/>
    <property type="match status" value="1"/>
</dbReference>
<evidence type="ECO:0000256" key="1">
    <source>
        <dbReference type="ARBA" id="ARBA00001968"/>
    </source>
</evidence>
<comment type="function">
    <text evidence="4">Nucleoside triphosphate pyrophosphatase. May have a dual role in cell division arrest and in preventing the incorporation of modified nucleotides into cellular nucleic acids.</text>
</comment>